<name>A0ABT7TRN0_9MICO</name>
<dbReference type="Pfam" id="PF02698">
    <property type="entry name" value="DUF218"/>
    <property type="match status" value="1"/>
</dbReference>
<sequence length="169" mass="18387">MVALGFVNPQTHPNPVNRWRARIAVRSAAALRSQGYDVTILCCGGAVRGDTSEAQHLAVSIRRLGWSGPLLLDVASRSTWENIALALPVLERTDRLAIASNGLHAAKAREYLRRQAPIIADRLIPASEYRLGEMVLAKPLFAAVGVLKLRSLRTTAGTTASDRRPKRST</sequence>
<comment type="caution">
    <text evidence="2">The sequence shown here is derived from an EMBL/GenBank/DDBJ whole genome shotgun (WGS) entry which is preliminary data.</text>
</comment>
<organism evidence="2 3">
    <name type="scientific">Curtobacterium caseinilyticum</name>
    <dbReference type="NCBI Taxonomy" id="3055137"/>
    <lineage>
        <taxon>Bacteria</taxon>
        <taxon>Bacillati</taxon>
        <taxon>Actinomycetota</taxon>
        <taxon>Actinomycetes</taxon>
        <taxon>Micrococcales</taxon>
        <taxon>Microbacteriaceae</taxon>
        <taxon>Curtobacterium</taxon>
    </lineage>
</organism>
<gene>
    <name evidence="2" type="ORF">QUG93_11270</name>
</gene>
<keyword evidence="3" id="KW-1185">Reference proteome</keyword>
<dbReference type="Proteomes" id="UP001236404">
    <property type="component" value="Unassembled WGS sequence"/>
</dbReference>
<reference evidence="2 3" key="1">
    <citation type="submission" date="2023-06" db="EMBL/GenBank/DDBJ databases">
        <authorList>
            <person name="Feng G."/>
            <person name="Li J."/>
            <person name="Zhu H."/>
        </authorList>
    </citation>
    <scope>NUCLEOTIDE SEQUENCE [LARGE SCALE GENOMIC DNA]</scope>
    <source>
        <strain evidence="2 3">RHCKG28</strain>
    </source>
</reference>
<evidence type="ECO:0000313" key="3">
    <source>
        <dbReference type="Proteomes" id="UP001236404"/>
    </source>
</evidence>
<protein>
    <submittedName>
        <fullName evidence="2">ElyC/SanA/YdcF family protein</fullName>
    </submittedName>
</protein>
<evidence type="ECO:0000313" key="2">
    <source>
        <dbReference type="EMBL" id="MDM7892268.1"/>
    </source>
</evidence>
<feature type="domain" description="DUF218" evidence="1">
    <location>
        <begin position="25"/>
        <end position="125"/>
    </location>
</feature>
<proteinExistence type="predicted"/>
<accession>A0ABT7TRN0</accession>
<dbReference type="InterPro" id="IPR003848">
    <property type="entry name" value="DUF218"/>
</dbReference>
<dbReference type="EMBL" id="JAUCMN010000007">
    <property type="protein sequence ID" value="MDM7892268.1"/>
    <property type="molecule type" value="Genomic_DNA"/>
</dbReference>
<dbReference type="RefSeq" id="WP_289473961.1">
    <property type="nucleotide sequence ID" value="NZ_JAUCMN010000007.1"/>
</dbReference>
<evidence type="ECO:0000259" key="1">
    <source>
        <dbReference type="Pfam" id="PF02698"/>
    </source>
</evidence>